<keyword evidence="2" id="KW-0812">Transmembrane</keyword>
<dbReference type="Proteomes" id="UP000007148">
    <property type="component" value="Unassembled WGS sequence"/>
</dbReference>
<evidence type="ECO:0000313" key="3">
    <source>
        <dbReference type="EMBL" id="CCA72960.1"/>
    </source>
</evidence>
<reference evidence="3 4" key="1">
    <citation type="journal article" date="2011" name="PLoS Pathog.">
        <title>Endophytic Life Strategies Decoded by Genome and Transcriptome Analyses of the Mutualistic Root Symbiont Piriformospora indica.</title>
        <authorList>
            <person name="Zuccaro A."/>
            <person name="Lahrmann U."/>
            <person name="Guldener U."/>
            <person name="Langen G."/>
            <person name="Pfiffi S."/>
            <person name="Biedenkopf D."/>
            <person name="Wong P."/>
            <person name="Samans B."/>
            <person name="Grimm C."/>
            <person name="Basiewicz M."/>
            <person name="Murat C."/>
            <person name="Martin F."/>
            <person name="Kogel K.H."/>
        </authorList>
    </citation>
    <scope>NUCLEOTIDE SEQUENCE [LARGE SCALE GENOMIC DNA]</scope>
    <source>
        <strain evidence="3 4">DSM 11827</strain>
    </source>
</reference>
<keyword evidence="4" id="KW-1185">Reference proteome</keyword>
<feature type="transmembrane region" description="Helical" evidence="2">
    <location>
        <begin position="130"/>
        <end position="151"/>
    </location>
</feature>
<feature type="transmembrane region" description="Helical" evidence="2">
    <location>
        <begin position="163"/>
        <end position="184"/>
    </location>
</feature>
<protein>
    <submittedName>
        <fullName evidence="3">Uncharacterized protein</fullName>
    </submittedName>
</protein>
<sequence length="364" mass="39828">MSSSIEFAYPPQTVVEKGNRYSVAILLSTVFSSLVLGFILSQARRYIRVARTVRRKDISTHWSVGLLFVVVLAQMALLWVIAWTILVQADSWSSLTMLRLQASTEILTLIITLLGGALLAKAHGSKFKNLWTVGVILISTSAFIALSVFNIGRRMYRTNDSALLQVTSIATYIVANGGFTACTLYRQLEFRSTQFNFTTLGDTLLESASSSLVSALVSLVLAAVYEKQDLVASEFISLAALNLAVSALFSLNRRDGLSPFAVREYKDVHSFVALDFANPPTQGPIEPHSAMQFNPVTNSWSHLNEATWGSRLVSNSIGTPRPPKTRSAFVARTSSLGSLEEDPSANETLSPLPEAHISPTRSRH</sequence>
<evidence type="ECO:0000256" key="2">
    <source>
        <dbReference type="SAM" id="Phobius"/>
    </source>
</evidence>
<dbReference type="AlphaFoldDB" id="G4TNS2"/>
<evidence type="ECO:0000256" key="1">
    <source>
        <dbReference type="SAM" id="MobiDB-lite"/>
    </source>
</evidence>
<dbReference type="EMBL" id="CAFZ01000193">
    <property type="protein sequence ID" value="CCA72960.1"/>
    <property type="molecule type" value="Genomic_DNA"/>
</dbReference>
<feature type="transmembrane region" description="Helical" evidence="2">
    <location>
        <begin position="62"/>
        <end position="86"/>
    </location>
</feature>
<accession>G4TNS2</accession>
<feature type="region of interest" description="Disordered" evidence="1">
    <location>
        <begin position="335"/>
        <end position="364"/>
    </location>
</feature>
<keyword evidence="2" id="KW-1133">Transmembrane helix</keyword>
<feature type="transmembrane region" description="Helical" evidence="2">
    <location>
        <begin position="106"/>
        <end position="123"/>
    </location>
</feature>
<organism evidence="3 4">
    <name type="scientific">Serendipita indica (strain DSM 11827)</name>
    <name type="common">Root endophyte fungus</name>
    <name type="synonym">Piriformospora indica</name>
    <dbReference type="NCBI Taxonomy" id="1109443"/>
    <lineage>
        <taxon>Eukaryota</taxon>
        <taxon>Fungi</taxon>
        <taxon>Dikarya</taxon>
        <taxon>Basidiomycota</taxon>
        <taxon>Agaricomycotina</taxon>
        <taxon>Agaricomycetes</taxon>
        <taxon>Sebacinales</taxon>
        <taxon>Serendipitaceae</taxon>
        <taxon>Serendipita</taxon>
    </lineage>
</organism>
<feature type="transmembrane region" description="Helical" evidence="2">
    <location>
        <begin position="204"/>
        <end position="225"/>
    </location>
</feature>
<feature type="transmembrane region" description="Helical" evidence="2">
    <location>
        <begin position="20"/>
        <end position="41"/>
    </location>
</feature>
<proteinExistence type="predicted"/>
<comment type="caution">
    <text evidence="3">The sequence shown here is derived from an EMBL/GenBank/DDBJ whole genome shotgun (WGS) entry which is preliminary data.</text>
</comment>
<feature type="transmembrane region" description="Helical" evidence="2">
    <location>
        <begin position="231"/>
        <end position="251"/>
    </location>
</feature>
<evidence type="ECO:0000313" key="4">
    <source>
        <dbReference type="Proteomes" id="UP000007148"/>
    </source>
</evidence>
<gene>
    <name evidence="3" type="ORF">PIIN_06915</name>
</gene>
<dbReference type="InParanoid" id="G4TNS2"/>
<dbReference type="HOGENOM" id="CLU_760988_0_0_1"/>
<keyword evidence="2" id="KW-0472">Membrane</keyword>
<name>G4TNS2_SERID</name>